<dbReference type="InterPro" id="IPR011705">
    <property type="entry name" value="BACK"/>
</dbReference>
<reference evidence="2 3" key="1">
    <citation type="submission" date="2015-12" db="EMBL/GenBank/DDBJ databases">
        <title>The genome of Folsomia candida.</title>
        <authorList>
            <person name="Faddeeva A."/>
            <person name="Derks M.F."/>
            <person name="Anvar Y."/>
            <person name="Smit S."/>
            <person name="Van Straalen N."/>
            <person name="Roelofs D."/>
        </authorList>
    </citation>
    <scope>NUCLEOTIDE SEQUENCE [LARGE SCALE GENOMIC DNA]</scope>
    <source>
        <strain evidence="2 3">VU population</strain>
        <tissue evidence="2">Whole body</tissue>
    </source>
</reference>
<dbReference type="Proteomes" id="UP000198287">
    <property type="component" value="Unassembled WGS sequence"/>
</dbReference>
<feature type="domain" description="BACK" evidence="1">
    <location>
        <begin position="157"/>
        <end position="276"/>
    </location>
</feature>
<dbReference type="Gene3D" id="3.30.710.10">
    <property type="entry name" value="Potassium Channel Kv1.1, Chain A"/>
    <property type="match status" value="1"/>
</dbReference>
<organism evidence="2 3">
    <name type="scientific">Folsomia candida</name>
    <name type="common">Springtail</name>
    <dbReference type="NCBI Taxonomy" id="158441"/>
    <lineage>
        <taxon>Eukaryota</taxon>
        <taxon>Metazoa</taxon>
        <taxon>Ecdysozoa</taxon>
        <taxon>Arthropoda</taxon>
        <taxon>Hexapoda</taxon>
        <taxon>Collembola</taxon>
        <taxon>Entomobryomorpha</taxon>
        <taxon>Isotomoidea</taxon>
        <taxon>Isotomidae</taxon>
        <taxon>Proisotominae</taxon>
        <taxon>Folsomia</taxon>
    </lineage>
</organism>
<gene>
    <name evidence="2" type="ORF">Fcan01_13036</name>
</gene>
<comment type="caution">
    <text evidence="2">The sequence shown here is derived from an EMBL/GenBank/DDBJ whole genome shotgun (WGS) entry which is preliminary data.</text>
</comment>
<accession>A0A226E2R9</accession>
<dbReference type="PANTHER" id="PTHR45774:SF3">
    <property type="entry name" value="BTB (POZ) DOMAIN-CONTAINING 2B-RELATED"/>
    <property type="match status" value="1"/>
</dbReference>
<proteinExistence type="predicted"/>
<evidence type="ECO:0000313" key="2">
    <source>
        <dbReference type="EMBL" id="OXA51729.1"/>
    </source>
</evidence>
<protein>
    <submittedName>
        <fullName evidence="2">BTB/POZ domain-containing protein 2</fullName>
    </submittedName>
</protein>
<dbReference type="SMART" id="SM00875">
    <property type="entry name" value="BACK"/>
    <property type="match status" value="1"/>
</dbReference>
<dbReference type="AlphaFoldDB" id="A0A226E2R9"/>
<dbReference type="SUPFAM" id="SSF54695">
    <property type="entry name" value="POZ domain"/>
    <property type="match status" value="1"/>
</dbReference>
<evidence type="ECO:0000259" key="1">
    <source>
        <dbReference type="SMART" id="SM00875"/>
    </source>
</evidence>
<dbReference type="Pfam" id="PF07707">
    <property type="entry name" value="BACK"/>
    <property type="match status" value="1"/>
</dbReference>
<dbReference type="EMBL" id="LNIX01000007">
    <property type="protein sequence ID" value="OXA51729.1"/>
    <property type="molecule type" value="Genomic_DNA"/>
</dbReference>
<dbReference type="OrthoDB" id="45365at2759"/>
<evidence type="ECO:0000313" key="3">
    <source>
        <dbReference type="Proteomes" id="UP000198287"/>
    </source>
</evidence>
<dbReference type="InterPro" id="IPR011333">
    <property type="entry name" value="SKP1/BTB/POZ_sf"/>
</dbReference>
<sequence>MSDRNARDDDGQRPLAVAAERNVNKKHFNSTANLSYWSKILAYVLKTGNGADLVLIAREGDKEIRVPVASTLIALRSDGLARIVDGLPPTATEVLLPDVTPGILSHALHFIMVGDLKKGISESNIFGLLNFHQHYPTSDLFNTCRSTLKKRLKVPNAIRIWRKAVEYNIADLVEASLRYIFRNSGSILATDDFFNITNAELLKLLESDNLNSSEIDIFNSVLRWGTYQLQRNLEDIPQGQSQPVPNAAQLREIINPLISLVRFPLMTSEEIAQVVKPSQILTNEERLEIYDYISASDTAKPTISFNTNQRVYRSPVLATTLQNLSTHNMDISDQALDATATTTPNGILIIPISHIDTQAQTNATATIRTARAEVQDSTVGNNVGDTTLSIFHSMTHTFASKQRHTHTVQNANVQTASTHSADPHLSSEELHRKLERAPSADTLDSTASLFYDKSNCVYQSWENFVHHLADNDEQALDSTFKIRLKDVTLSNNHDYPTVVLKNLKTIILDLNLPYNIGTGGRKAYERELLRFEKSFDIKRYLFYRKSSQYLNKEINLEELWDNVQRSKMSIKIIINGVTMLRMNENNKEIAIGFRNDSDLILSGVWSGILKLSLMKTDVPNFSRFPCKNLKELLFYNVWALSSTDVKEFVRKCSSLQSFCCWVVCPWWENMKKSACNNAPPPHSPTELDMKTDLVSKNLKHLALYKVVLTVPPKTVKPHLTDLFLDTCFWPANFGNNFGTIFPNLRRCALIYKDEHHRVRQDFKSAITVRMVHNLIHLNHIEWIRIFGLDWNERYLAEQKVTAKLLRSSIIPIDETEVVEVRNILVGCNIHDDAKNFILERNLTTAADSQYIWSGLQLNEREPTENDNGYWDFMDQLDYGYYKLDNFFKSHQVFQNNFVSNLGLP</sequence>
<name>A0A226E2R9_FOLCA</name>
<keyword evidence="3" id="KW-1185">Reference proteome</keyword>
<dbReference type="Gene3D" id="1.25.40.420">
    <property type="match status" value="1"/>
</dbReference>
<dbReference type="PANTHER" id="PTHR45774">
    <property type="entry name" value="BTB/POZ DOMAIN-CONTAINING"/>
    <property type="match status" value="1"/>
</dbReference>